<name>A2DP02_TRIV3</name>
<evidence type="ECO:0000313" key="2">
    <source>
        <dbReference type="Proteomes" id="UP000001542"/>
    </source>
</evidence>
<accession>A2DP02</accession>
<sequence length="78" mass="8577">MDQMEKQTSPFLVRHICADYKNIFKSSPSTIGSCIKRCKAPHSNHYFRAPILDGPVKSKPISAINMLSASSGSDSSDF</sequence>
<reference evidence="1" key="1">
    <citation type="submission" date="2006-10" db="EMBL/GenBank/DDBJ databases">
        <authorList>
            <person name="Amadeo P."/>
            <person name="Zhao Q."/>
            <person name="Wortman J."/>
            <person name="Fraser-Liggett C."/>
            <person name="Carlton J."/>
        </authorList>
    </citation>
    <scope>NUCLEOTIDE SEQUENCE</scope>
    <source>
        <strain evidence="1">G3</strain>
    </source>
</reference>
<reference evidence="1" key="2">
    <citation type="journal article" date="2007" name="Science">
        <title>Draft genome sequence of the sexually transmitted pathogen Trichomonas vaginalis.</title>
        <authorList>
            <person name="Carlton J.M."/>
            <person name="Hirt R.P."/>
            <person name="Silva J.C."/>
            <person name="Delcher A.L."/>
            <person name="Schatz M."/>
            <person name="Zhao Q."/>
            <person name="Wortman J.R."/>
            <person name="Bidwell S.L."/>
            <person name="Alsmark U.C.M."/>
            <person name="Besteiro S."/>
            <person name="Sicheritz-Ponten T."/>
            <person name="Noel C.J."/>
            <person name="Dacks J.B."/>
            <person name="Foster P.G."/>
            <person name="Simillion C."/>
            <person name="Van de Peer Y."/>
            <person name="Miranda-Saavedra D."/>
            <person name="Barton G.J."/>
            <person name="Westrop G.D."/>
            <person name="Mueller S."/>
            <person name="Dessi D."/>
            <person name="Fiori P.L."/>
            <person name="Ren Q."/>
            <person name="Paulsen I."/>
            <person name="Zhang H."/>
            <person name="Bastida-Corcuera F.D."/>
            <person name="Simoes-Barbosa A."/>
            <person name="Brown M.T."/>
            <person name="Hayes R.D."/>
            <person name="Mukherjee M."/>
            <person name="Okumura C.Y."/>
            <person name="Schneider R."/>
            <person name="Smith A.J."/>
            <person name="Vanacova S."/>
            <person name="Villalvazo M."/>
            <person name="Haas B.J."/>
            <person name="Pertea M."/>
            <person name="Feldblyum T.V."/>
            <person name="Utterback T.R."/>
            <person name="Shu C.L."/>
            <person name="Osoegawa K."/>
            <person name="de Jong P.J."/>
            <person name="Hrdy I."/>
            <person name="Horvathova L."/>
            <person name="Zubacova Z."/>
            <person name="Dolezal P."/>
            <person name="Malik S.B."/>
            <person name="Logsdon J.M. Jr."/>
            <person name="Henze K."/>
            <person name="Gupta A."/>
            <person name="Wang C.C."/>
            <person name="Dunne R.L."/>
            <person name="Upcroft J.A."/>
            <person name="Upcroft P."/>
            <person name="White O."/>
            <person name="Salzberg S.L."/>
            <person name="Tang P."/>
            <person name="Chiu C.-H."/>
            <person name="Lee Y.-S."/>
            <person name="Embley T.M."/>
            <person name="Coombs G.H."/>
            <person name="Mottram J.C."/>
            <person name="Tachezy J."/>
            <person name="Fraser-Liggett C.M."/>
            <person name="Johnson P.J."/>
        </authorList>
    </citation>
    <scope>NUCLEOTIDE SEQUENCE [LARGE SCALE GENOMIC DNA]</scope>
    <source>
        <strain evidence="1">G3</strain>
    </source>
</reference>
<dbReference type="AlphaFoldDB" id="A2DP02"/>
<dbReference type="KEGG" id="tva:4775872"/>
<dbReference type="VEuPathDB" id="TrichDB:TVAGG3_0989830"/>
<dbReference type="EMBL" id="DS113225">
    <property type="protein sequence ID" value="EAY17851.1"/>
    <property type="molecule type" value="Genomic_DNA"/>
</dbReference>
<dbReference type="RefSeq" id="XP_001329986.1">
    <property type="nucleotide sequence ID" value="XM_001329951.1"/>
</dbReference>
<dbReference type="InParanoid" id="A2DP02"/>
<organism evidence="1 2">
    <name type="scientific">Trichomonas vaginalis (strain ATCC PRA-98 / G3)</name>
    <dbReference type="NCBI Taxonomy" id="412133"/>
    <lineage>
        <taxon>Eukaryota</taxon>
        <taxon>Metamonada</taxon>
        <taxon>Parabasalia</taxon>
        <taxon>Trichomonadida</taxon>
        <taxon>Trichomonadidae</taxon>
        <taxon>Trichomonas</taxon>
    </lineage>
</organism>
<gene>
    <name evidence="1" type="ORF">TVAG_010750</name>
</gene>
<keyword evidence="2" id="KW-1185">Reference proteome</keyword>
<proteinExistence type="predicted"/>
<dbReference type="Proteomes" id="UP000001542">
    <property type="component" value="Unassembled WGS sequence"/>
</dbReference>
<evidence type="ECO:0000313" key="1">
    <source>
        <dbReference type="EMBL" id="EAY17851.1"/>
    </source>
</evidence>
<protein>
    <submittedName>
        <fullName evidence="1">Uncharacterized protein</fullName>
    </submittedName>
</protein>
<dbReference type="VEuPathDB" id="TrichDB:TVAG_010750"/>